<proteinExistence type="predicted"/>
<dbReference type="InterPro" id="IPR032675">
    <property type="entry name" value="LRR_dom_sf"/>
</dbReference>
<dbReference type="AlphaFoldDB" id="A0A0V0QLA4"/>
<reference evidence="1 2" key="1">
    <citation type="journal article" date="2015" name="Sci. Rep.">
        <title>Genome of the facultative scuticociliatosis pathogen Pseudocohnilembus persalinus provides insight into its virulence through horizontal gene transfer.</title>
        <authorList>
            <person name="Xiong J."/>
            <person name="Wang G."/>
            <person name="Cheng J."/>
            <person name="Tian M."/>
            <person name="Pan X."/>
            <person name="Warren A."/>
            <person name="Jiang C."/>
            <person name="Yuan D."/>
            <person name="Miao W."/>
        </authorList>
    </citation>
    <scope>NUCLEOTIDE SEQUENCE [LARGE SCALE GENOMIC DNA]</scope>
    <source>
        <strain evidence="1">36N120E</strain>
    </source>
</reference>
<name>A0A0V0QLA4_PSEPJ</name>
<dbReference type="Gene3D" id="3.80.10.10">
    <property type="entry name" value="Ribonuclease Inhibitor"/>
    <property type="match status" value="1"/>
</dbReference>
<dbReference type="SUPFAM" id="SSF52058">
    <property type="entry name" value="L domain-like"/>
    <property type="match status" value="1"/>
</dbReference>
<organism evidence="1 2">
    <name type="scientific">Pseudocohnilembus persalinus</name>
    <name type="common">Ciliate</name>
    <dbReference type="NCBI Taxonomy" id="266149"/>
    <lineage>
        <taxon>Eukaryota</taxon>
        <taxon>Sar</taxon>
        <taxon>Alveolata</taxon>
        <taxon>Ciliophora</taxon>
        <taxon>Intramacronucleata</taxon>
        <taxon>Oligohymenophorea</taxon>
        <taxon>Scuticociliatia</taxon>
        <taxon>Philasterida</taxon>
        <taxon>Pseudocohnilembidae</taxon>
        <taxon>Pseudocohnilembus</taxon>
    </lineage>
</organism>
<dbReference type="InParanoid" id="A0A0V0QLA4"/>
<protein>
    <submittedName>
        <fullName evidence="1">Uncharacterized protein</fullName>
    </submittedName>
</protein>
<accession>A0A0V0QLA4</accession>
<gene>
    <name evidence="1" type="ORF">PPERSA_08110</name>
</gene>
<sequence length="160" mass="18785">MLKILLLKENKLQNFDGIINLKNLKQLKILDLRGNSVTQQEFYTEFCQKNLCNLQFLDTDDIYKKIKPESLQSSIQQFQQEDEQDKVNKLRIQITTWAHSQEQFGHKSRQKILPGFKIVKISRHAGYFIKLPFYIQSNYVFVNHPGIKFLPGSFPAAPRL</sequence>
<evidence type="ECO:0000313" key="2">
    <source>
        <dbReference type="Proteomes" id="UP000054937"/>
    </source>
</evidence>
<keyword evidence="2" id="KW-1185">Reference proteome</keyword>
<comment type="caution">
    <text evidence="1">The sequence shown here is derived from an EMBL/GenBank/DDBJ whole genome shotgun (WGS) entry which is preliminary data.</text>
</comment>
<dbReference type="Proteomes" id="UP000054937">
    <property type="component" value="Unassembled WGS sequence"/>
</dbReference>
<evidence type="ECO:0000313" key="1">
    <source>
        <dbReference type="EMBL" id="KRX03035.1"/>
    </source>
</evidence>
<dbReference type="EMBL" id="LDAU01000145">
    <property type="protein sequence ID" value="KRX03035.1"/>
    <property type="molecule type" value="Genomic_DNA"/>
</dbReference>